<evidence type="ECO:0000256" key="7">
    <source>
        <dbReference type="ARBA" id="ARBA00022630"/>
    </source>
</evidence>
<evidence type="ECO:0000313" key="18">
    <source>
        <dbReference type="Proteomes" id="UP000807306"/>
    </source>
</evidence>
<proteinExistence type="inferred from homology"/>
<evidence type="ECO:0000256" key="14">
    <source>
        <dbReference type="ARBA" id="ARBA00034059"/>
    </source>
</evidence>
<evidence type="ECO:0000256" key="4">
    <source>
        <dbReference type="ARBA" id="ARBA00011245"/>
    </source>
</evidence>
<dbReference type="OrthoDB" id="269227at2759"/>
<comment type="cofactor">
    <cofactor evidence="1">
        <name>FAD</name>
        <dbReference type="ChEBI" id="CHEBI:57692"/>
    </cofactor>
</comment>
<comment type="subunit">
    <text evidence="4">Monomer.</text>
</comment>
<dbReference type="SUPFAM" id="SSF51905">
    <property type="entry name" value="FAD/NAD(P)-binding domain"/>
    <property type="match status" value="1"/>
</dbReference>
<gene>
    <name evidence="17" type="ORF">CPB83DRAFT_890683</name>
</gene>
<dbReference type="PANTHER" id="PTHR11552">
    <property type="entry name" value="GLUCOSE-METHANOL-CHOLINE GMC OXIDOREDUCTASE"/>
    <property type="match status" value="1"/>
</dbReference>
<dbReference type="Pfam" id="PF00732">
    <property type="entry name" value="GMC_oxred_N"/>
    <property type="match status" value="1"/>
</dbReference>
<dbReference type="Pfam" id="PF05199">
    <property type="entry name" value="GMC_oxred_C"/>
    <property type="match status" value="1"/>
</dbReference>
<evidence type="ECO:0000313" key="17">
    <source>
        <dbReference type="EMBL" id="KAF9532477.1"/>
    </source>
</evidence>
<evidence type="ECO:0000259" key="15">
    <source>
        <dbReference type="Pfam" id="PF00732"/>
    </source>
</evidence>
<evidence type="ECO:0000256" key="5">
    <source>
        <dbReference type="ARBA" id="ARBA00013177"/>
    </source>
</evidence>
<evidence type="ECO:0000256" key="3">
    <source>
        <dbReference type="ARBA" id="ARBA00010790"/>
    </source>
</evidence>
<dbReference type="GO" id="GO:0005576">
    <property type="term" value="C:extracellular region"/>
    <property type="evidence" value="ECO:0007669"/>
    <property type="project" value="UniProtKB-SubCell"/>
</dbReference>
<evidence type="ECO:0000259" key="16">
    <source>
        <dbReference type="Pfam" id="PF05199"/>
    </source>
</evidence>
<comment type="function">
    <text evidence="9">Catalyzes the single-oxidation or sequential double oxidation reaction of carbohydrates primarily at carbon-2 and/or carbon-3 with the concomitant reduction of the flavin. The enzyme exhibits a broad sugar substrate specificity, oxidizing different aldopyranoses to the corresponding C-1, C-2, C-3 or C-1,2, C-2,3 and C-3,4 (di)dehydro sugars with substrate-specific regioselectivity. Accepts only a narrow range of electron acceptors such as substituted benzoquinones and complexed metal ions and reacts extremely slowly with O(2) as acceptor. May play a role in the natural recycling of plant matter by oxidizing all major monosaccharides in lignocellulose and by reducing quinone compounds or reactive radical species generated during lignin depolymerization.</text>
</comment>
<organism evidence="17 18">
    <name type="scientific">Crepidotus variabilis</name>
    <dbReference type="NCBI Taxonomy" id="179855"/>
    <lineage>
        <taxon>Eukaryota</taxon>
        <taxon>Fungi</taxon>
        <taxon>Dikarya</taxon>
        <taxon>Basidiomycota</taxon>
        <taxon>Agaricomycotina</taxon>
        <taxon>Agaricomycetes</taxon>
        <taxon>Agaricomycetidae</taxon>
        <taxon>Agaricales</taxon>
        <taxon>Agaricineae</taxon>
        <taxon>Crepidotaceae</taxon>
        <taxon>Crepidotus</taxon>
    </lineage>
</organism>
<dbReference type="Gene3D" id="3.50.50.60">
    <property type="entry name" value="FAD/NAD(P)-binding domain"/>
    <property type="match status" value="1"/>
</dbReference>
<dbReference type="Gene3D" id="3.30.560.10">
    <property type="entry name" value="Glucose Oxidase, domain 3"/>
    <property type="match status" value="1"/>
</dbReference>
<dbReference type="InterPro" id="IPR007867">
    <property type="entry name" value="GMC_OxRtase_C"/>
</dbReference>
<feature type="domain" description="Glucose-methanol-choline oxidoreductase C-terminal" evidence="16">
    <location>
        <begin position="364"/>
        <end position="435"/>
    </location>
</feature>
<dbReference type="GO" id="GO:0033718">
    <property type="term" value="F:pyranose dehydrogenase (acceptor) activity"/>
    <property type="evidence" value="ECO:0007669"/>
    <property type="project" value="UniProtKB-EC"/>
</dbReference>
<keyword evidence="6" id="KW-0964">Secreted</keyword>
<comment type="catalytic activity">
    <reaction evidence="10">
        <text>pyranose + acceptor = pyranos-2-ulose + reduced acceptor.</text>
        <dbReference type="EC" id="1.1.99.29"/>
    </reaction>
</comment>
<keyword evidence="18" id="KW-1185">Reference proteome</keyword>
<evidence type="ECO:0000256" key="8">
    <source>
        <dbReference type="ARBA" id="ARBA00022827"/>
    </source>
</evidence>
<reference evidence="17" key="1">
    <citation type="submission" date="2020-11" db="EMBL/GenBank/DDBJ databases">
        <authorList>
            <consortium name="DOE Joint Genome Institute"/>
            <person name="Ahrendt S."/>
            <person name="Riley R."/>
            <person name="Andreopoulos W."/>
            <person name="Labutti K."/>
            <person name="Pangilinan J."/>
            <person name="Ruiz-Duenas F.J."/>
            <person name="Barrasa J.M."/>
            <person name="Sanchez-Garcia M."/>
            <person name="Camarero S."/>
            <person name="Miyauchi S."/>
            <person name="Serrano A."/>
            <person name="Linde D."/>
            <person name="Babiker R."/>
            <person name="Drula E."/>
            <person name="Ayuso-Fernandez I."/>
            <person name="Pacheco R."/>
            <person name="Padilla G."/>
            <person name="Ferreira P."/>
            <person name="Barriuso J."/>
            <person name="Kellner H."/>
            <person name="Castanera R."/>
            <person name="Alfaro M."/>
            <person name="Ramirez L."/>
            <person name="Pisabarro A.G."/>
            <person name="Kuo A."/>
            <person name="Tritt A."/>
            <person name="Lipzen A."/>
            <person name="He G."/>
            <person name="Yan M."/>
            <person name="Ng V."/>
            <person name="Cullen D."/>
            <person name="Martin F."/>
            <person name="Rosso M.-N."/>
            <person name="Henrissat B."/>
            <person name="Hibbett D."/>
            <person name="Martinez A.T."/>
            <person name="Grigoriev I.V."/>
        </authorList>
    </citation>
    <scope>NUCLEOTIDE SEQUENCE</scope>
    <source>
        <strain evidence="17">CBS 506.95</strain>
    </source>
</reference>
<evidence type="ECO:0000256" key="10">
    <source>
        <dbReference type="ARBA" id="ARBA00033986"/>
    </source>
</evidence>
<dbReference type="SUPFAM" id="SSF54373">
    <property type="entry name" value="FAD-linked reductases, C-terminal domain"/>
    <property type="match status" value="2"/>
</dbReference>
<evidence type="ECO:0000256" key="11">
    <source>
        <dbReference type="ARBA" id="ARBA00034010"/>
    </source>
</evidence>
<dbReference type="GO" id="GO:0050660">
    <property type="term" value="F:flavin adenine dinucleotide binding"/>
    <property type="evidence" value="ECO:0007669"/>
    <property type="project" value="InterPro"/>
</dbReference>
<dbReference type="EC" id="1.1.99.29" evidence="5"/>
<dbReference type="PANTHER" id="PTHR11552:SF147">
    <property type="entry name" value="CHOLINE DEHYDROGENASE, MITOCHONDRIAL"/>
    <property type="match status" value="1"/>
</dbReference>
<name>A0A9P6ENY1_9AGAR</name>
<sequence>MGNHNRRRLLVVEDLLKVFSYRPRLQQIFPQIRGRNGPVIIGFNNFVSGWWNLFIQAGIAAGIPLSKDFNSADGNIIGIGRWVFLKFAPSDFWLQNLSDLHLRQVSASLFGTAYLTPDVLKRPNVTVAINSTASRVLFNTTGQTPVVVGVEFAARPEGPFYHVKADKEVVVCAGTVQSPAVLMLSGVVPAAHLKEKGIAVVKDIPGVGSNLLDHPIVQTYFKHNNTVMRAAHLFPNIIFHVFQLIGSLIQHLILGTGGALASNLAAAFVRTDDPVLFAPSEYPEKLLDSTSAKDAPDLELFITPFAFSDHGRAFFDIPALSLHCYLVRPTSKGTITLKSSDPFDHPKIDPKYVCHLISLSSFHPFSRFNYLQTKEDLDKLVRGFRLACKIAHAEPLNSLFEHTFDRSDFDHFAHLKTDAEIQKIIRDRVETVYHPNVDLSDGSVKRWRRC</sequence>
<comment type="catalytic activity">
    <reaction evidence="12">
        <text>pyranose + acceptor = pyranos-3-ulose + reduced acceptor.</text>
        <dbReference type="EC" id="1.1.99.29"/>
    </reaction>
</comment>
<keyword evidence="7" id="KW-0285">Flavoprotein</keyword>
<dbReference type="InterPro" id="IPR000172">
    <property type="entry name" value="GMC_OxRdtase_N"/>
</dbReference>
<evidence type="ECO:0000256" key="12">
    <source>
        <dbReference type="ARBA" id="ARBA00034029"/>
    </source>
</evidence>
<dbReference type="EMBL" id="MU157831">
    <property type="protein sequence ID" value="KAF9532477.1"/>
    <property type="molecule type" value="Genomic_DNA"/>
</dbReference>
<dbReference type="InterPro" id="IPR012132">
    <property type="entry name" value="GMC_OxRdtase"/>
</dbReference>
<dbReference type="Proteomes" id="UP000807306">
    <property type="component" value="Unassembled WGS sequence"/>
</dbReference>
<accession>A0A9P6ENY1</accession>
<comment type="similarity">
    <text evidence="3">Belongs to the GMC oxidoreductase family.</text>
</comment>
<protein>
    <recommendedName>
        <fullName evidence="5">pyranose dehydrogenase (acceptor)</fullName>
        <ecNumber evidence="5">1.1.99.29</ecNumber>
    </recommendedName>
</protein>
<evidence type="ECO:0000256" key="1">
    <source>
        <dbReference type="ARBA" id="ARBA00001974"/>
    </source>
</evidence>
<comment type="subcellular location">
    <subcellularLocation>
        <location evidence="2">Secreted</location>
    </subcellularLocation>
</comment>
<evidence type="ECO:0000256" key="6">
    <source>
        <dbReference type="ARBA" id="ARBA00022525"/>
    </source>
</evidence>
<evidence type="ECO:0000256" key="9">
    <source>
        <dbReference type="ARBA" id="ARBA00024699"/>
    </source>
</evidence>
<evidence type="ECO:0000256" key="2">
    <source>
        <dbReference type="ARBA" id="ARBA00004613"/>
    </source>
</evidence>
<comment type="catalytic activity">
    <reaction evidence="14">
        <text>a pyranoside + acceptor = a pyranosid-3,4-diulose + reduced acceptor.</text>
        <dbReference type="EC" id="1.1.99.29"/>
    </reaction>
</comment>
<keyword evidence="8" id="KW-0274">FAD</keyword>
<comment type="catalytic activity">
    <reaction evidence="13">
        <text>a pyranoside + acceptor = a pyranosid-3-ulose + reduced acceptor.</text>
        <dbReference type="EC" id="1.1.99.29"/>
    </reaction>
</comment>
<dbReference type="AlphaFoldDB" id="A0A9P6ENY1"/>
<comment type="caution">
    <text evidence="17">The sequence shown here is derived from an EMBL/GenBank/DDBJ whole genome shotgun (WGS) entry which is preliminary data.</text>
</comment>
<comment type="catalytic activity">
    <reaction evidence="11">
        <text>pyranose + acceptor = pyranos-2,3-diulose + reduced acceptor.</text>
        <dbReference type="EC" id="1.1.99.29"/>
    </reaction>
</comment>
<feature type="domain" description="Glucose-methanol-choline oxidoreductase N-terminal" evidence="15">
    <location>
        <begin position="113"/>
        <end position="215"/>
    </location>
</feature>
<dbReference type="InterPro" id="IPR036188">
    <property type="entry name" value="FAD/NAD-bd_sf"/>
</dbReference>
<evidence type="ECO:0000256" key="13">
    <source>
        <dbReference type="ARBA" id="ARBA00034050"/>
    </source>
</evidence>